<dbReference type="EMBL" id="FSRC01000001">
    <property type="protein sequence ID" value="SIN70595.1"/>
    <property type="molecule type" value="Genomic_DNA"/>
</dbReference>
<dbReference type="STRING" id="226505.SAMN05444394_0964"/>
<protein>
    <submittedName>
        <fullName evidence="1">Uncharacterized protein</fullName>
    </submittedName>
</protein>
<proteinExistence type="predicted"/>
<evidence type="ECO:0000313" key="2">
    <source>
        <dbReference type="Proteomes" id="UP000185221"/>
    </source>
</evidence>
<dbReference type="OrthoDB" id="823976at2"/>
<gene>
    <name evidence="1" type="ORF">SAMN05444394_0964</name>
</gene>
<name>A0A1N6DIG5_9BACT</name>
<sequence>MGTSFKNSIATLLVFLVLALLPISCDVVCTNPCGCGPAPQVRNFNIISFSSASYNSNGVEVSDELFLPYNEVYKSIKVEEFEFVSEADPFSKGAFPGLVYACSPVPPKSTNALLYLEIYNSNEVTLGDGTVLKVGEILNDYFEISSDFTVSPKNIEDFFTEKQEIYSYEPFKLYFIKNPEKEIVITFSIRFFLENQVEKVLNEVVLSIK</sequence>
<keyword evidence="2" id="KW-1185">Reference proteome</keyword>
<evidence type="ECO:0000313" key="1">
    <source>
        <dbReference type="EMBL" id="SIN70595.1"/>
    </source>
</evidence>
<organism evidence="1 2">
    <name type="scientific">Algoriphagus halophilus</name>
    <dbReference type="NCBI Taxonomy" id="226505"/>
    <lineage>
        <taxon>Bacteria</taxon>
        <taxon>Pseudomonadati</taxon>
        <taxon>Bacteroidota</taxon>
        <taxon>Cytophagia</taxon>
        <taxon>Cytophagales</taxon>
        <taxon>Cyclobacteriaceae</taxon>
        <taxon>Algoriphagus</taxon>
    </lineage>
</organism>
<dbReference type="Proteomes" id="UP000185221">
    <property type="component" value="Unassembled WGS sequence"/>
</dbReference>
<dbReference type="RefSeq" id="WP_074223670.1">
    <property type="nucleotide sequence ID" value="NZ_FSRC01000001.1"/>
</dbReference>
<accession>A0A1N6DIG5</accession>
<dbReference type="AlphaFoldDB" id="A0A1N6DIG5"/>
<reference evidence="2" key="1">
    <citation type="submission" date="2016-11" db="EMBL/GenBank/DDBJ databases">
        <authorList>
            <person name="Varghese N."/>
            <person name="Submissions S."/>
        </authorList>
    </citation>
    <scope>NUCLEOTIDE SEQUENCE [LARGE SCALE GENOMIC DNA]</scope>
    <source>
        <strain evidence="2">DSM 15292</strain>
    </source>
</reference>